<sequence length="562" mass="62723">MNVVFQILTLLGGLGLFLYGMKIMSDSLQRLTGDSLRNFLSKMTSNRFRGVLTGLGITSVIQSSSATTVMVVSFVNAGALTLAGAVTVIMGANIGTTVTAWIVSLLGFKFDISEFVLPIIAIATPFLFIKSKENIGEFFIGFALLFLGLQMLTSNVPDFTDPKYVGVLEFIANMKEYGYFSTLIFVIIGTVFTFIIQSSSAMMAVTLVMCAKGLIPFEMGAALVLGENIGTTITANIAATVANKTAKQAARAHLIFNLIGVIWILILFNPVLSIIDKLSISLNGGSPFASASSIPVALSIFHSFFNISNACILVWFVPQIIKIVEKMVPIKKDDDEEFRLKFIPSGYMSAGELAIEPAKKEIETFSRRILKMFDMIPDLIKTKEDKKYKEIYDRIIKYEEITDRMEVEIANYLTKASEHDLSHRASLYISSMLRIVDNLESIGDSCNQIAITIDNKKKSGSWFEQELRDKLNVMFEYVREALVLMDENLHSNYSEITAEKANELEDKINTYRNKLRDEHTEAIKNNVYPYQTGIYYSSLYAQYEKLADFAINVSEAVEKVHE</sequence>
<evidence type="ECO:0000256" key="1">
    <source>
        <dbReference type="ARBA" id="ARBA00004651"/>
    </source>
</evidence>
<feature type="transmembrane region" description="Helical" evidence="7">
    <location>
        <begin position="82"/>
        <end position="106"/>
    </location>
</feature>
<evidence type="ECO:0000256" key="2">
    <source>
        <dbReference type="ARBA" id="ARBA00022475"/>
    </source>
</evidence>
<dbReference type="InterPro" id="IPR004633">
    <property type="entry name" value="NaPi_cotrn-rel/YqeW-like"/>
</dbReference>
<dbReference type="EMBL" id="VSSQ01000068">
    <property type="protein sequence ID" value="MPL72841.1"/>
    <property type="molecule type" value="Genomic_DNA"/>
</dbReference>
<keyword evidence="4 7" id="KW-1133">Transmembrane helix</keyword>
<evidence type="ECO:0000256" key="6">
    <source>
        <dbReference type="SAM" id="Coils"/>
    </source>
</evidence>
<dbReference type="GO" id="GO:0044341">
    <property type="term" value="P:sodium-dependent phosphate transport"/>
    <property type="evidence" value="ECO:0007669"/>
    <property type="project" value="InterPro"/>
</dbReference>
<proteinExistence type="predicted"/>
<dbReference type="InterPro" id="IPR003841">
    <property type="entry name" value="Na/Pi_transpt"/>
</dbReference>
<feature type="transmembrane region" description="Helical" evidence="7">
    <location>
        <begin position="177"/>
        <end position="196"/>
    </location>
</feature>
<evidence type="ECO:0000256" key="3">
    <source>
        <dbReference type="ARBA" id="ARBA00022692"/>
    </source>
</evidence>
<keyword evidence="6" id="KW-0175">Coiled coil</keyword>
<feature type="domain" description="PhoU" evidence="8">
    <location>
        <begin position="365"/>
        <end position="450"/>
    </location>
</feature>
<dbReference type="PANTHER" id="PTHR10010">
    <property type="entry name" value="SOLUTE CARRIER FAMILY 34 SODIUM PHOSPHATE , MEMBER 2-RELATED"/>
    <property type="match status" value="1"/>
</dbReference>
<feature type="transmembrane region" description="Helical" evidence="7">
    <location>
        <begin position="138"/>
        <end position="157"/>
    </location>
</feature>
<accession>A0A644U3R5</accession>
<dbReference type="NCBIfam" id="TIGR00704">
    <property type="entry name" value="NaPi_cotrn_rel"/>
    <property type="match status" value="1"/>
</dbReference>
<feature type="transmembrane region" description="Helical" evidence="7">
    <location>
        <begin position="54"/>
        <end position="75"/>
    </location>
</feature>
<dbReference type="GO" id="GO:0005436">
    <property type="term" value="F:sodium:phosphate symporter activity"/>
    <property type="evidence" value="ECO:0007669"/>
    <property type="project" value="InterPro"/>
</dbReference>
<reference evidence="9" key="1">
    <citation type="submission" date="2019-08" db="EMBL/GenBank/DDBJ databases">
        <authorList>
            <person name="Kucharzyk K."/>
            <person name="Murdoch R.W."/>
            <person name="Higgins S."/>
            <person name="Loffler F."/>
        </authorList>
    </citation>
    <scope>NUCLEOTIDE SEQUENCE</scope>
</reference>
<keyword evidence="3 7" id="KW-0812">Transmembrane</keyword>
<evidence type="ECO:0000256" key="4">
    <source>
        <dbReference type="ARBA" id="ARBA00022989"/>
    </source>
</evidence>
<dbReference type="Pfam" id="PF01895">
    <property type="entry name" value="PhoU"/>
    <property type="match status" value="1"/>
</dbReference>
<protein>
    <recommendedName>
        <fullName evidence="8">PhoU domain-containing protein</fullName>
    </recommendedName>
</protein>
<evidence type="ECO:0000259" key="8">
    <source>
        <dbReference type="Pfam" id="PF01895"/>
    </source>
</evidence>
<evidence type="ECO:0000256" key="7">
    <source>
        <dbReference type="SAM" id="Phobius"/>
    </source>
</evidence>
<dbReference type="SUPFAM" id="SSF109755">
    <property type="entry name" value="PhoU-like"/>
    <property type="match status" value="1"/>
</dbReference>
<dbReference type="Gene3D" id="1.20.58.220">
    <property type="entry name" value="Phosphate transport system protein phou homolog 2, domain 2"/>
    <property type="match status" value="1"/>
</dbReference>
<dbReference type="Pfam" id="PF02690">
    <property type="entry name" value="Na_Pi_cotrans"/>
    <property type="match status" value="2"/>
</dbReference>
<dbReference type="AlphaFoldDB" id="A0A644U3R5"/>
<keyword evidence="5 7" id="KW-0472">Membrane</keyword>
<dbReference type="InterPro" id="IPR038078">
    <property type="entry name" value="PhoU-like_sf"/>
</dbReference>
<feature type="transmembrane region" description="Helical" evidence="7">
    <location>
        <begin position="254"/>
        <end position="275"/>
    </location>
</feature>
<organism evidence="9">
    <name type="scientific">bioreactor metagenome</name>
    <dbReference type="NCBI Taxonomy" id="1076179"/>
    <lineage>
        <taxon>unclassified sequences</taxon>
        <taxon>metagenomes</taxon>
        <taxon>ecological metagenomes</taxon>
    </lineage>
</organism>
<dbReference type="GO" id="GO:0005886">
    <property type="term" value="C:plasma membrane"/>
    <property type="evidence" value="ECO:0007669"/>
    <property type="project" value="UniProtKB-SubCell"/>
</dbReference>
<evidence type="ECO:0000256" key="5">
    <source>
        <dbReference type="ARBA" id="ARBA00023136"/>
    </source>
</evidence>
<dbReference type="NCBIfam" id="NF037997">
    <property type="entry name" value="Na_Pi_symport"/>
    <property type="match status" value="1"/>
</dbReference>
<name>A0A644U3R5_9ZZZZ</name>
<gene>
    <name evidence="9" type="ORF">SDC9_18634</name>
</gene>
<feature type="transmembrane region" description="Helical" evidence="7">
    <location>
        <begin position="112"/>
        <end position="129"/>
    </location>
</feature>
<comment type="caution">
    <text evidence="9">The sequence shown here is derived from an EMBL/GenBank/DDBJ whole genome shotgun (WGS) entry which is preliminary data.</text>
</comment>
<evidence type="ECO:0000313" key="9">
    <source>
        <dbReference type="EMBL" id="MPL72841.1"/>
    </source>
</evidence>
<keyword evidence="2" id="KW-1003">Cell membrane</keyword>
<dbReference type="InterPro" id="IPR026022">
    <property type="entry name" value="PhoU_dom"/>
</dbReference>
<dbReference type="PANTHER" id="PTHR10010:SF46">
    <property type="entry name" value="SODIUM-DEPENDENT PHOSPHATE TRANSPORT PROTEIN 2B"/>
    <property type="match status" value="1"/>
</dbReference>
<feature type="transmembrane region" description="Helical" evidence="7">
    <location>
        <begin position="295"/>
        <end position="317"/>
    </location>
</feature>
<comment type="subcellular location">
    <subcellularLocation>
        <location evidence="1">Cell membrane</location>
        <topology evidence="1">Multi-pass membrane protein</topology>
    </subcellularLocation>
</comment>
<feature type="coiled-coil region" evidence="6">
    <location>
        <begin position="494"/>
        <end position="521"/>
    </location>
</feature>